<dbReference type="PANTHER" id="PTHR12526">
    <property type="entry name" value="GLYCOSYLTRANSFERASE"/>
    <property type="match status" value="1"/>
</dbReference>
<comment type="caution">
    <text evidence="2">The sequence shown here is derived from an EMBL/GenBank/DDBJ whole genome shotgun (WGS) entry which is preliminary data.</text>
</comment>
<keyword evidence="2" id="KW-0808">Transferase</keyword>
<dbReference type="InterPro" id="IPR001296">
    <property type="entry name" value="Glyco_trans_1"/>
</dbReference>
<dbReference type="Gene3D" id="3.40.50.2000">
    <property type="entry name" value="Glycogen Phosphorylase B"/>
    <property type="match status" value="2"/>
</dbReference>
<proteinExistence type="predicted"/>
<evidence type="ECO:0000313" key="2">
    <source>
        <dbReference type="EMBL" id="MSS16558.1"/>
    </source>
</evidence>
<name>A0A6L5XBG5_9BACT</name>
<dbReference type="RefSeq" id="WP_154326873.1">
    <property type="nucleotide sequence ID" value="NZ_CP045696.1"/>
</dbReference>
<dbReference type="SUPFAM" id="SSF53756">
    <property type="entry name" value="UDP-Glycosyltransferase/glycogen phosphorylase"/>
    <property type="match status" value="1"/>
</dbReference>
<evidence type="ECO:0000313" key="3">
    <source>
        <dbReference type="Proteomes" id="UP000483362"/>
    </source>
</evidence>
<protein>
    <submittedName>
        <fullName evidence="2">Glycosyltransferase family 4 protein</fullName>
    </submittedName>
</protein>
<organism evidence="2 3">
    <name type="scientific">Sodaliphilus pleomorphus</name>
    <dbReference type="NCBI Taxonomy" id="2606626"/>
    <lineage>
        <taxon>Bacteria</taxon>
        <taxon>Pseudomonadati</taxon>
        <taxon>Bacteroidota</taxon>
        <taxon>Bacteroidia</taxon>
        <taxon>Bacteroidales</taxon>
        <taxon>Muribaculaceae</taxon>
        <taxon>Sodaliphilus</taxon>
    </lineage>
</organism>
<feature type="domain" description="Glycosyl transferase family 1" evidence="1">
    <location>
        <begin position="206"/>
        <end position="369"/>
    </location>
</feature>
<gene>
    <name evidence="2" type="ORF">FYJ29_02040</name>
</gene>
<dbReference type="Pfam" id="PF00534">
    <property type="entry name" value="Glycos_transf_1"/>
    <property type="match status" value="1"/>
</dbReference>
<dbReference type="EMBL" id="VULT01000002">
    <property type="protein sequence ID" value="MSS16558.1"/>
    <property type="molecule type" value="Genomic_DNA"/>
</dbReference>
<dbReference type="PANTHER" id="PTHR12526:SF628">
    <property type="entry name" value="MANNOSYLGLUCOSYLGLYCERATE SYNTHASE"/>
    <property type="match status" value="1"/>
</dbReference>
<reference evidence="2 3" key="1">
    <citation type="submission" date="2019-08" db="EMBL/GenBank/DDBJ databases">
        <title>In-depth cultivation of the pig gut microbiome towards novel bacterial diversity and tailored functional studies.</title>
        <authorList>
            <person name="Wylensek D."/>
            <person name="Hitch T.C.A."/>
            <person name="Clavel T."/>
        </authorList>
    </citation>
    <scope>NUCLEOTIDE SEQUENCE [LARGE SCALE GENOMIC DNA]</scope>
    <source>
        <strain evidence="2 3">Oil-RF-744-WCA-WT-10</strain>
    </source>
</reference>
<dbReference type="Proteomes" id="UP000483362">
    <property type="component" value="Unassembled WGS sequence"/>
</dbReference>
<dbReference type="GO" id="GO:0016757">
    <property type="term" value="F:glycosyltransferase activity"/>
    <property type="evidence" value="ECO:0007669"/>
    <property type="project" value="InterPro"/>
</dbReference>
<evidence type="ECO:0000259" key="1">
    <source>
        <dbReference type="Pfam" id="PF00534"/>
    </source>
</evidence>
<keyword evidence="3" id="KW-1185">Reference proteome</keyword>
<accession>A0A6L5XBG5</accession>
<dbReference type="AlphaFoldDB" id="A0A6L5XBG5"/>
<sequence>MNVLFLTSFKVSPTQGGTERATISVATGLRELYGWHCFSAYIVGAATARAECFDAEYCVGGKGRLNALRDIIVDNDVDFVVVQGIFELVKPLRAITRDLKCMTVVAHHFQPGWETHFMTFDDYVGQWKKSPDPLRWCKRGVDLLLYPILRARYLHKLPAEYHEAYACADAVVLLSKNHVRPFMQFGHIDDERKFHVIPNSLSFPTFLPKEKINNKKNVALIVSRLDDPPKRISLAIKIWNAVKQHKEADDWKLNIVGHGPYMHAYQQLIKKLGTPDVYLLGRQAPNRFYEESSIFMMTSKSEGWGLTVTEAQQMGVVPIAFNSYASLCDIITDGDNGLVIPECDAAQYVEKLLWLMSHVPERRRLAAQAIDSAHRYENSKIVELWHALFKQLKDEK</sequence>